<accession>A0A6H5J4F0</accession>
<dbReference type="Proteomes" id="UP000479190">
    <property type="component" value="Unassembled WGS sequence"/>
</dbReference>
<sequence>MTAPAETQQRSLTQELKDIEEELAEIEGSGGILCTKFFANNNVVIDYERKLMILENCMIAFCNEAYEAEKEETHNQPRKMAPMRRIISTEKTDKSGHTQRVAHGSKYDAIESHSALVSAHKMAPLERVADQNLEYIVTSDASQTAIGGYLAQMKGKTEFPINICNLQIVNSTKEILLEFEHTRRLKKSIFYHTHVPKNIAISCVDRKTE</sequence>
<proteinExistence type="predicted"/>
<evidence type="ECO:0000313" key="1">
    <source>
        <dbReference type="EMBL" id="CAB0043059.1"/>
    </source>
</evidence>
<reference evidence="1 2" key="1">
    <citation type="submission" date="2020-02" db="EMBL/GenBank/DDBJ databases">
        <authorList>
            <person name="Ferguson B K."/>
        </authorList>
    </citation>
    <scope>NUCLEOTIDE SEQUENCE [LARGE SCALE GENOMIC DNA]</scope>
</reference>
<evidence type="ECO:0000313" key="2">
    <source>
        <dbReference type="Proteomes" id="UP000479190"/>
    </source>
</evidence>
<keyword evidence="2" id="KW-1185">Reference proteome</keyword>
<name>A0A6H5J4F0_9HYME</name>
<protein>
    <submittedName>
        <fullName evidence="1">Uncharacterized protein</fullName>
    </submittedName>
</protein>
<organism evidence="1 2">
    <name type="scientific">Trichogramma brassicae</name>
    <dbReference type="NCBI Taxonomy" id="86971"/>
    <lineage>
        <taxon>Eukaryota</taxon>
        <taxon>Metazoa</taxon>
        <taxon>Ecdysozoa</taxon>
        <taxon>Arthropoda</taxon>
        <taxon>Hexapoda</taxon>
        <taxon>Insecta</taxon>
        <taxon>Pterygota</taxon>
        <taxon>Neoptera</taxon>
        <taxon>Endopterygota</taxon>
        <taxon>Hymenoptera</taxon>
        <taxon>Apocrita</taxon>
        <taxon>Proctotrupomorpha</taxon>
        <taxon>Chalcidoidea</taxon>
        <taxon>Trichogrammatidae</taxon>
        <taxon>Trichogramma</taxon>
    </lineage>
</organism>
<dbReference type="EMBL" id="CADCXV010001263">
    <property type="protein sequence ID" value="CAB0043059.1"/>
    <property type="molecule type" value="Genomic_DNA"/>
</dbReference>
<dbReference type="AlphaFoldDB" id="A0A6H5J4F0"/>
<gene>
    <name evidence="1" type="ORF">TBRA_LOCUS14647</name>
</gene>